<evidence type="ECO:0000313" key="10">
    <source>
        <dbReference type="Proteomes" id="UP001139353"/>
    </source>
</evidence>
<comment type="caution">
    <text evidence="9">The sequence shown here is derived from an EMBL/GenBank/DDBJ whole genome shotgun (WGS) entry which is preliminary data.</text>
</comment>
<keyword evidence="3" id="KW-0808">Transferase</keyword>
<sequence length="438" mass="47849">MLATSTLAVKSARVPEIFPQLPLTLASAAIFALVMAAMYALVGLYRPGTISLAATVGRITLAMGAGGFLTNLAMRAVGVPESLATLILTLVYLGIGLLLIRTGGNVMRRVSPLARVLIVGTGPEAYEIARELSCQGEMSRDVVGLFPSCGGPSAPELSGSGLHVFPENASIPDLVSLHGIQEVIVAVREQRGGGVPMDQLLACRIKGVPVLDFAGFCEKTKRQVPIDSLKGSWLVYGHGFVQGSVRTFVKRLFDIVSSIVLLMLLSPIMIATMIAVPLDSRGPIFYRQRRTGLGGVEFTCLKFRSMFVDSEKDGVARWAVRNDPRTTRVGAFIRKTRIDELPQLFSVLKGEMSLVGPRPERPSFVAQLKDQIPFYDIRHSVKPGVTGWAQVRYHYGATFEDARRKHQFDLYYVKNNSLLLDILILIETVSVVMFREGQ</sequence>
<reference evidence="9" key="1">
    <citation type="submission" date="2021-11" db="EMBL/GenBank/DDBJ databases">
        <title>BS-T2-15 a new species belonging to the Comamonadaceae family isolated from the soil of a French oak forest.</title>
        <authorList>
            <person name="Mieszkin S."/>
            <person name="Alain K."/>
        </authorList>
    </citation>
    <scope>NUCLEOTIDE SEQUENCE</scope>
    <source>
        <strain evidence="9">BS-T2-15</strain>
    </source>
</reference>
<feature type="transmembrane region" description="Helical" evidence="7">
    <location>
        <begin position="82"/>
        <end position="100"/>
    </location>
</feature>
<dbReference type="Pfam" id="PF02397">
    <property type="entry name" value="Bac_transf"/>
    <property type="match status" value="1"/>
</dbReference>
<dbReference type="InterPro" id="IPR017464">
    <property type="entry name" value="Sugar_tfrase_EpsB_2"/>
</dbReference>
<dbReference type="PANTHER" id="PTHR30576:SF0">
    <property type="entry name" value="UNDECAPRENYL-PHOSPHATE N-ACETYLGALACTOSAMINYL 1-PHOSPHATE TRANSFERASE-RELATED"/>
    <property type="match status" value="1"/>
</dbReference>
<evidence type="ECO:0000256" key="6">
    <source>
        <dbReference type="ARBA" id="ARBA00023136"/>
    </source>
</evidence>
<dbReference type="NCBIfam" id="TIGR03025">
    <property type="entry name" value="EPS_sugtrans"/>
    <property type="match status" value="1"/>
</dbReference>
<protein>
    <submittedName>
        <fullName evidence="9">TIGR03013 family PEP-CTERM/XrtA system glycosyltransferase</fullName>
    </submittedName>
</protein>
<dbReference type="AlphaFoldDB" id="A0A9X1YK90"/>
<keyword evidence="10" id="KW-1185">Reference proteome</keyword>
<keyword evidence="6 7" id="KW-0472">Membrane</keyword>
<comment type="similarity">
    <text evidence="2">Belongs to the bacterial sugar transferase family.</text>
</comment>
<dbReference type="InterPro" id="IPR003362">
    <property type="entry name" value="Bact_transf"/>
</dbReference>
<accession>A0A9X1YK90</accession>
<dbReference type="Gene3D" id="3.40.50.720">
    <property type="entry name" value="NAD(P)-binding Rossmann-like Domain"/>
    <property type="match status" value="1"/>
</dbReference>
<dbReference type="EMBL" id="JAJLJH010000002">
    <property type="protein sequence ID" value="MCK9686383.1"/>
    <property type="molecule type" value="Genomic_DNA"/>
</dbReference>
<dbReference type="PANTHER" id="PTHR30576">
    <property type="entry name" value="COLANIC BIOSYNTHESIS UDP-GLUCOSE LIPID CARRIER TRANSFERASE"/>
    <property type="match status" value="1"/>
</dbReference>
<feature type="transmembrane region" description="Helical" evidence="7">
    <location>
        <begin position="49"/>
        <end position="70"/>
    </location>
</feature>
<dbReference type="InterPro" id="IPR017475">
    <property type="entry name" value="EPS_sugar_tfrase"/>
</dbReference>
<evidence type="ECO:0000256" key="7">
    <source>
        <dbReference type="SAM" id="Phobius"/>
    </source>
</evidence>
<keyword evidence="5 7" id="KW-1133">Transmembrane helix</keyword>
<comment type="subcellular location">
    <subcellularLocation>
        <location evidence="1">Membrane</location>
        <topology evidence="1">Multi-pass membrane protein</topology>
    </subcellularLocation>
</comment>
<gene>
    <name evidence="9" type="ORF">LPC04_11760</name>
</gene>
<evidence type="ECO:0000259" key="8">
    <source>
        <dbReference type="Pfam" id="PF02397"/>
    </source>
</evidence>
<evidence type="ECO:0000313" key="9">
    <source>
        <dbReference type="EMBL" id="MCK9686383.1"/>
    </source>
</evidence>
<dbReference type="Proteomes" id="UP001139353">
    <property type="component" value="Unassembled WGS sequence"/>
</dbReference>
<dbReference type="NCBIfam" id="TIGR03013">
    <property type="entry name" value="EpsB_2"/>
    <property type="match status" value="1"/>
</dbReference>
<name>A0A9X1YK90_9BURK</name>
<feature type="transmembrane region" description="Helical" evidence="7">
    <location>
        <begin position="252"/>
        <end position="278"/>
    </location>
</feature>
<evidence type="ECO:0000256" key="4">
    <source>
        <dbReference type="ARBA" id="ARBA00022692"/>
    </source>
</evidence>
<dbReference type="GO" id="GO:0016020">
    <property type="term" value="C:membrane"/>
    <property type="evidence" value="ECO:0007669"/>
    <property type="project" value="UniProtKB-SubCell"/>
</dbReference>
<keyword evidence="4 7" id="KW-0812">Transmembrane</keyword>
<evidence type="ECO:0000256" key="1">
    <source>
        <dbReference type="ARBA" id="ARBA00004141"/>
    </source>
</evidence>
<evidence type="ECO:0000256" key="2">
    <source>
        <dbReference type="ARBA" id="ARBA00006464"/>
    </source>
</evidence>
<dbReference type="GO" id="GO:0016780">
    <property type="term" value="F:phosphotransferase activity, for other substituted phosphate groups"/>
    <property type="evidence" value="ECO:0007669"/>
    <property type="project" value="TreeGrafter"/>
</dbReference>
<feature type="domain" description="Bacterial sugar transferase" evidence="8">
    <location>
        <begin position="250"/>
        <end position="433"/>
    </location>
</feature>
<feature type="transmembrane region" description="Helical" evidence="7">
    <location>
        <begin position="20"/>
        <end position="42"/>
    </location>
</feature>
<evidence type="ECO:0000256" key="5">
    <source>
        <dbReference type="ARBA" id="ARBA00022989"/>
    </source>
</evidence>
<evidence type="ECO:0000256" key="3">
    <source>
        <dbReference type="ARBA" id="ARBA00022679"/>
    </source>
</evidence>
<proteinExistence type="inferred from homology"/>
<organism evidence="9 10">
    <name type="scientific">Scleromatobacter humisilvae</name>
    <dbReference type="NCBI Taxonomy" id="2897159"/>
    <lineage>
        <taxon>Bacteria</taxon>
        <taxon>Pseudomonadati</taxon>
        <taxon>Pseudomonadota</taxon>
        <taxon>Betaproteobacteria</taxon>
        <taxon>Burkholderiales</taxon>
        <taxon>Sphaerotilaceae</taxon>
        <taxon>Scleromatobacter</taxon>
    </lineage>
</organism>